<accession>A0ABM7WPK5</accession>
<evidence type="ECO:0000259" key="2">
    <source>
        <dbReference type="Pfam" id="PF07819"/>
    </source>
</evidence>
<dbReference type="InterPro" id="IPR029058">
    <property type="entry name" value="AB_hydrolase_fold"/>
</dbReference>
<protein>
    <submittedName>
        <fullName evidence="3">Permease</fullName>
    </submittedName>
</protein>
<keyword evidence="4" id="KW-1185">Reference proteome</keyword>
<evidence type="ECO:0000256" key="1">
    <source>
        <dbReference type="SAM" id="MobiDB-lite"/>
    </source>
</evidence>
<evidence type="ECO:0000313" key="4">
    <source>
        <dbReference type="Proteomes" id="UP001162891"/>
    </source>
</evidence>
<gene>
    <name evidence="3" type="ORF">AMOR_03910</name>
</gene>
<dbReference type="EMBL" id="AP025591">
    <property type="protein sequence ID" value="BDG01395.1"/>
    <property type="molecule type" value="Genomic_DNA"/>
</dbReference>
<dbReference type="Pfam" id="PF07819">
    <property type="entry name" value="PGAP1"/>
    <property type="match status" value="1"/>
</dbReference>
<name>A0ABM7WPK5_9BACT</name>
<evidence type="ECO:0000313" key="3">
    <source>
        <dbReference type="EMBL" id="BDG01395.1"/>
    </source>
</evidence>
<sequence>MTAPRTIDVVGLCGWGRLAVDATLGLARVVEAMHAEIAHPPFLPGRRPGGRTRGITGLVYRSIRGGTRLAGLACEAGLALADRWPAEGNPTPRAEAVVAALNGIVGDHLAATGNPLAIPMQLRRDGRPLVLERRVLTGAIPGASRRVVVLVHGFCMDDRSWARGGHDHGAALARDLGCTPVYVRYNSGLHVSTNGRSLAALLEELVRAWPVPVEALAIVGHSMGGLVARSACHQAAAGLAWLRRLGALVFLGTPHHGAPLEVGGQWLHAILGVSRYTAPLALLGRIRSAGVTDLRHASLLDEDWQGRDRFALGRRPAAVPLPPGVSCLAIAGRMRRAGAVLGDGLVTVDGALGRHRDPRRALALDEAQRWVAQGVGHLDLLGDAGVYARLRAALAPGARGSSGSGAARRPRTHPARCAPTSSRRRSGPT</sequence>
<organism evidence="3 4">
    <name type="scientific">Anaeromyxobacter oryzae</name>
    <dbReference type="NCBI Taxonomy" id="2918170"/>
    <lineage>
        <taxon>Bacteria</taxon>
        <taxon>Pseudomonadati</taxon>
        <taxon>Myxococcota</taxon>
        <taxon>Myxococcia</taxon>
        <taxon>Myxococcales</taxon>
        <taxon>Cystobacterineae</taxon>
        <taxon>Anaeromyxobacteraceae</taxon>
        <taxon>Anaeromyxobacter</taxon>
    </lineage>
</organism>
<feature type="compositionally biased region" description="Low complexity" evidence="1">
    <location>
        <begin position="396"/>
        <end position="407"/>
    </location>
</feature>
<dbReference type="RefSeq" id="WP_248357889.1">
    <property type="nucleotide sequence ID" value="NZ_AP025591.1"/>
</dbReference>
<reference evidence="4" key="1">
    <citation type="journal article" date="2022" name="Int. J. Syst. Evol. Microbiol.">
        <title>Anaeromyxobacter oryzae sp. nov., Anaeromyxobacter diazotrophicus sp. nov. and Anaeromyxobacter paludicola sp. nov., isolated from paddy soils.</title>
        <authorList>
            <person name="Itoh H."/>
            <person name="Xu Z."/>
            <person name="Mise K."/>
            <person name="Masuda Y."/>
            <person name="Ushijima N."/>
            <person name="Hayakawa C."/>
            <person name="Shiratori Y."/>
            <person name="Senoo K."/>
        </authorList>
    </citation>
    <scope>NUCLEOTIDE SEQUENCE [LARGE SCALE GENOMIC DNA]</scope>
    <source>
        <strain evidence="4">Red232</strain>
    </source>
</reference>
<dbReference type="Gene3D" id="3.40.50.1820">
    <property type="entry name" value="alpha/beta hydrolase"/>
    <property type="match status" value="1"/>
</dbReference>
<dbReference type="Proteomes" id="UP001162891">
    <property type="component" value="Chromosome"/>
</dbReference>
<dbReference type="InterPro" id="IPR012908">
    <property type="entry name" value="PGAP1-ab_dom-like"/>
</dbReference>
<dbReference type="SUPFAM" id="SSF53474">
    <property type="entry name" value="alpha/beta-Hydrolases"/>
    <property type="match status" value="1"/>
</dbReference>
<proteinExistence type="predicted"/>
<feature type="domain" description="GPI inositol-deacylase PGAP1-like alpha/beta" evidence="2">
    <location>
        <begin position="212"/>
        <end position="305"/>
    </location>
</feature>
<feature type="region of interest" description="Disordered" evidence="1">
    <location>
        <begin position="396"/>
        <end position="429"/>
    </location>
</feature>